<dbReference type="Proteomes" id="UP000827092">
    <property type="component" value="Unassembled WGS sequence"/>
</dbReference>
<keyword evidence="2" id="KW-1185">Reference proteome</keyword>
<proteinExistence type="predicted"/>
<protein>
    <submittedName>
        <fullName evidence="1">Uncharacterized protein</fullName>
    </submittedName>
</protein>
<comment type="caution">
    <text evidence="1">The sequence shown here is derived from an EMBL/GenBank/DDBJ whole genome shotgun (WGS) entry which is preliminary data.</text>
</comment>
<dbReference type="AlphaFoldDB" id="A0AAV6VSX7"/>
<name>A0AAV6VSX7_9ARAC</name>
<evidence type="ECO:0000313" key="2">
    <source>
        <dbReference type="Proteomes" id="UP000827092"/>
    </source>
</evidence>
<reference evidence="1 2" key="1">
    <citation type="journal article" date="2022" name="Nat. Ecol. Evol.">
        <title>A masculinizing supergene underlies an exaggerated male reproductive morph in a spider.</title>
        <authorList>
            <person name="Hendrickx F."/>
            <person name="De Corte Z."/>
            <person name="Sonet G."/>
            <person name="Van Belleghem S.M."/>
            <person name="Kostlbacher S."/>
            <person name="Vangestel C."/>
        </authorList>
    </citation>
    <scope>NUCLEOTIDE SEQUENCE [LARGE SCALE GENOMIC DNA]</scope>
    <source>
        <strain evidence="1">W744_W776</strain>
    </source>
</reference>
<gene>
    <name evidence="1" type="ORF">JTE90_015127</name>
</gene>
<sequence>MVISPGFHCGCIICQQHRCLPKFPITKRIFAESNFCRKTIIVNEKNYQMLKEKFSDYFQNENRSGCPFYSNQFLVFWHPGGGNDFHYLDQRIPNGDKNFADHPHFMFFHIWRFLRVQVCLFPK</sequence>
<evidence type="ECO:0000313" key="1">
    <source>
        <dbReference type="EMBL" id="KAG8198917.1"/>
    </source>
</evidence>
<organism evidence="1 2">
    <name type="scientific">Oedothorax gibbosus</name>
    <dbReference type="NCBI Taxonomy" id="931172"/>
    <lineage>
        <taxon>Eukaryota</taxon>
        <taxon>Metazoa</taxon>
        <taxon>Ecdysozoa</taxon>
        <taxon>Arthropoda</taxon>
        <taxon>Chelicerata</taxon>
        <taxon>Arachnida</taxon>
        <taxon>Araneae</taxon>
        <taxon>Araneomorphae</taxon>
        <taxon>Entelegynae</taxon>
        <taxon>Araneoidea</taxon>
        <taxon>Linyphiidae</taxon>
        <taxon>Erigoninae</taxon>
        <taxon>Oedothorax</taxon>
    </lineage>
</organism>
<accession>A0AAV6VSX7</accession>
<dbReference type="EMBL" id="JAFNEN010000034">
    <property type="protein sequence ID" value="KAG8198917.1"/>
    <property type="molecule type" value="Genomic_DNA"/>
</dbReference>